<dbReference type="EMBL" id="LAZR01010543">
    <property type="protein sequence ID" value="KKM66387.1"/>
    <property type="molecule type" value="Genomic_DNA"/>
</dbReference>
<dbReference type="AlphaFoldDB" id="A0A0F9MB61"/>
<sequence length="187" mass="21899">MSDMMRQIRKDSTLENIMASYFDERAITLSENEELQKKRCEAAFTMLINDHSITKTVKKLMKLYEISQGTAYRIIAMAEMLFGSVKKFNKDAWRFIQIERKRRLIKKLTKAKEWELVLKAEEQIDKLLDFGAEEFSFDPEKIKSQNYQIKVSKRFEAAVVKALSKGPIDMNNLQVEDIPHEPVDGER</sequence>
<organism evidence="1">
    <name type="scientific">marine sediment metagenome</name>
    <dbReference type="NCBI Taxonomy" id="412755"/>
    <lineage>
        <taxon>unclassified sequences</taxon>
        <taxon>metagenomes</taxon>
        <taxon>ecological metagenomes</taxon>
    </lineage>
</organism>
<evidence type="ECO:0000313" key="1">
    <source>
        <dbReference type="EMBL" id="KKM66387.1"/>
    </source>
</evidence>
<proteinExistence type="predicted"/>
<reference evidence="1" key="1">
    <citation type="journal article" date="2015" name="Nature">
        <title>Complex archaea that bridge the gap between prokaryotes and eukaryotes.</title>
        <authorList>
            <person name="Spang A."/>
            <person name="Saw J.H."/>
            <person name="Jorgensen S.L."/>
            <person name="Zaremba-Niedzwiedzka K."/>
            <person name="Martijn J."/>
            <person name="Lind A.E."/>
            <person name="van Eijk R."/>
            <person name="Schleper C."/>
            <person name="Guy L."/>
            <person name="Ettema T.J."/>
        </authorList>
    </citation>
    <scope>NUCLEOTIDE SEQUENCE</scope>
</reference>
<gene>
    <name evidence="1" type="ORF">LCGC14_1481690</name>
</gene>
<name>A0A0F9MB61_9ZZZZ</name>
<protein>
    <submittedName>
        <fullName evidence="1">Uncharacterized protein</fullName>
    </submittedName>
</protein>
<comment type="caution">
    <text evidence="1">The sequence shown here is derived from an EMBL/GenBank/DDBJ whole genome shotgun (WGS) entry which is preliminary data.</text>
</comment>
<accession>A0A0F9MB61</accession>